<dbReference type="PROSITE" id="PS50022">
    <property type="entry name" value="FA58C_3"/>
    <property type="match status" value="1"/>
</dbReference>
<name>A0A4W5P0A7_9TELE</name>
<dbReference type="Gene3D" id="2.60.120.260">
    <property type="entry name" value="Galactose-binding domain-like"/>
    <property type="match status" value="1"/>
</dbReference>
<evidence type="ECO:0000256" key="1">
    <source>
        <dbReference type="ARBA" id="ARBA00023157"/>
    </source>
</evidence>
<dbReference type="CDD" id="cd00054">
    <property type="entry name" value="EGF_CA"/>
    <property type="match status" value="1"/>
</dbReference>
<feature type="domain" description="EGF-like" evidence="4">
    <location>
        <begin position="54"/>
        <end position="97"/>
    </location>
</feature>
<dbReference type="SMART" id="SM00181">
    <property type="entry name" value="EGF"/>
    <property type="match status" value="2"/>
</dbReference>
<sequence length="311" mass="34821">MNWNSMLVCHVMEDYYCEVNLCHNGGTCVTGVGEDPFICICADAFTGDTCHLNETGPCIPNPCRNDGSCEVITPTRRGDVFSEYVCKCQPGFEGQCQLRKYRAGESLRYNICMSVYVFVPGCISLIGMEGGEIVESQISASSVHYGIMGLQRWGPELARLNNQGMVNAWTAANHDKNPWMEINMQKKMRLTGIITQGASRMGIAEYIKVFKVSSSFDGKTYTPYRPEGQRKDKVFVGNIDNDSTKTNLFDPPIVAQFIRIIPVVCRKACTLRMELVGCELNGKTTRLHLNSFNWLPFLLVSVCIDLETQDR</sequence>
<dbReference type="Gene3D" id="2.10.25.10">
    <property type="entry name" value="Laminin"/>
    <property type="match status" value="2"/>
</dbReference>
<dbReference type="InterPro" id="IPR050633">
    <property type="entry name" value="Neuropilin_MCO_CoagFactor"/>
</dbReference>
<accession>A0A4W5P0A7</accession>
<evidence type="ECO:0000313" key="6">
    <source>
        <dbReference type="Proteomes" id="UP000314982"/>
    </source>
</evidence>
<comment type="caution">
    <text evidence="2">Lacks conserved residue(s) required for the propagation of feature annotation.</text>
</comment>
<protein>
    <submittedName>
        <fullName evidence="5">Milk fat globule-EGF factor 8 protein b</fullName>
    </submittedName>
</protein>
<dbReference type="Pfam" id="PF00754">
    <property type="entry name" value="F5_F8_type_C"/>
    <property type="match status" value="1"/>
</dbReference>
<dbReference type="InterPro" id="IPR008979">
    <property type="entry name" value="Galactose-bd-like_sf"/>
</dbReference>
<dbReference type="FunFam" id="2.60.120.260:FF:000002">
    <property type="entry name" value="Coagulation factor VIII"/>
    <property type="match status" value="1"/>
</dbReference>
<feature type="domain" description="EGF-like" evidence="4">
    <location>
        <begin position="13"/>
        <end position="51"/>
    </location>
</feature>
<keyword evidence="2" id="KW-0245">EGF-like domain</keyword>
<reference evidence="6" key="1">
    <citation type="submission" date="2018-06" db="EMBL/GenBank/DDBJ databases">
        <title>Genome assembly of Danube salmon.</title>
        <authorList>
            <person name="Macqueen D.J."/>
            <person name="Gundappa M.K."/>
        </authorList>
    </citation>
    <scope>NUCLEOTIDE SEQUENCE [LARGE SCALE GENOMIC DNA]</scope>
</reference>
<dbReference type="GeneTree" id="ENSGT00940000156049"/>
<dbReference type="GO" id="GO:0038023">
    <property type="term" value="F:signaling receptor activity"/>
    <property type="evidence" value="ECO:0007669"/>
    <property type="project" value="TreeGrafter"/>
</dbReference>
<proteinExistence type="predicted"/>
<dbReference type="InterPro" id="IPR000421">
    <property type="entry name" value="FA58C"/>
</dbReference>
<dbReference type="SMART" id="SM00231">
    <property type="entry name" value="FA58C"/>
    <property type="match status" value="1"/>
</dbReference>
<organism evidence="5 6">
    <name type="scientific">Hucho hucho</name>
    <name type="common">huchen</name>
    <dbReference type="NCBI Taxonomy" id="62062"/>
    <lineage>
        <taxon>Eukaryota</taxon>
        <taxon>Metazoa</taxon>
        <taxon>Chordata</taxon>
        <taxon>Craniata</taxon>
        <taxon>Vertebrata</taxon>
        <taxon>Euteleostomi</taxon>
        <taxon>Actinopterygii</taxon>
        <taxon>Neopterygii</taxon>
        <taxon>Teleostei</taxon>
        <taxon>Protacanthopterygii</taxon>
        <taxon>Salmoniformes</taxon>
        <taxon>Salmonidae</taxon>
        <taxon>Salmoninae</taxon>
        <taxon>Hucho</taxon>
    </lineage>
</organism>
<dbReference type="AlphaFoldDB" id="A0A4W5P0A7"/>
<dbReference type="CDD" id="cd00057">
    <property type="entry name" value="FA58C"/>
    <property type="match status" value="1"/>
</dbReference>
<evidence type="ECO:0000313" key="5">
    <source>
        <dbReference type="Ensembl" id="ENSHHUP00000057996.1"/>
    </source>
</evidence>
<reference evidence="5" key="2">
    <citation type="submission" date="2025-08" db="UniProtKB">
        <authorList>
            <consortium name="Ensembl"/>
        </authorList>
    </citation>
    <scope>IDENTIFICATION</scope>
</reference>
<reference evidence="5" key="3">
    <citation type="submission" date="2025-09" db="UniProtKB">
        <authorList>
            <consortium name="Ensembl"/>
        </authorList>
    </citation>
    <scope>IDENTIFICATION</scope>
</reference>
<dbReference type="Pfam" id="PF00008">
    <property type="entry name" value="EGF"/>
    <property type="match status" value="2"/>
</dbReference>
<evidence type="ECO:0000259" key="4">
    <source>
        <dbReference type="PROSITE" id="PS50026"/>
    </source>
</evidence>
<keyword evidence="1 2" id="KW-1015">Disulfide bond</keyword>
<dbReference type="PROSITE" id="PS01286">
    <property type="entry name" value="FA58C_2"/>
    <property type="match status" value="1"/>
</dbReference>
<evidence type="ECO:0000259" key="3">
    <source>
        <dbReference type="PROSITE" id="PS50022"/>
    </source>
</evidence>
<feature type="domain" description="F5/8 type C" evidence="3">
    <location>
        <begin position="122"/>
        <end position="278"/>
    </location>
</feature>
<dbReference type="Ensembl" id="ENSHHUT00000059985.1">
    <property type="protein sequence ID" value="ENSHHUP00000057996.1"/>
    <property type="gene ID" value="ENSHHUG00000034506.1"/>
</dbReference>
<dbReference type="Proteomes" id="UP000314982">
    <property type="component" value="Unassembled WGS sequence"/>
</dbReference>
<dbReference type="PANTHER" id="PTHR46806:SF11">
    <property type="entry name" value="MILK FAT GLOBULE EGF AND FACTOR V_VIII DOMAIN CONTAINING"/>
    <property type="match status" value="1"/>
</dbReference>
<keyword evidence="6" id="KW-1185">Reference proteome</keyword>
<dbReference type="PANTHER" id="PTHR46806">
    <property type="entry name" value="F5/8 TYPE C DOMAIN-CONTAINING PROTEIN"/>
    <property type="match status" value="1"/>
</dbReference>
<dbReference type="PROSITE" id="PS50026">
    <property type="entry name" value="EGF_3"/>
    <property type="match status" value="2"/>
</dbReference>
<feature type="disulfide bond" evidence="2">
    <location>
        <begin position="22"/>
        <end position="39"/>
    </location>
</feature>
<evidence type="ECO:0000256" key="2">
    <source>
        <dbReference type="PROSITE-ProRule" id="PRU00076"/>
    </source>
</evidence>
<dbReference type="SUPFAM" id="SSF57196">
    <property type="entry name" value="EGF/Laminin"/>
    <property type="match status" value="2"/>
</dbReference>
<feature type="disulfide bond" evidence="2">
    <location>
        <begin position="41"/>
        <end position="50"/>
    </location>
</feature>
<dbReference type="SUPFAM" id="SSF49785">
    <property type="entry name" value="Galactose-binding domain-like"/>
    <property type="match status" value="1"/>
</dbReference>
<dbReference type="GO" id="GO:0005886">
    <property type="term" value="C:plasma membrane"/>
    <property type="evidence" value="ECO:0007669"/>
    <property type="project" value="TreeGrafter"/>
</dbReference>
<dbReference type="InterPro" id="IPR000742">
    <property type="entry name" value="EGF"/>
</dbReference>
<dbReference type="PROSITE" id="PS00022">
    <property type="entry name" value="EGF_1"/>
    <property type="match status" value="1"/>
</dbReference>